<evidence type="ECO:0000256" key="8">
    <source>
        <dbReference type="ARBA" id="ARBA00023136"/>
    </source>
</evidence>
<evidence type="ECO:0000313" key="12">
    <source>
        <dbReference type="EMBL" id="UYP46728.1"/>
    </source>
</evidence>
<feature type="transmembrane region" description="Helical" evidence="10">
    <location>
        <begin position="178"/>
        <end position="199"/>
    </location>
</feature>
<keyword evidence="4 10" id="KW-0812">Transmembrane</keyword>
<dbReference type="InterPro" id="IPR019561">
    <property type="entry name" value="Translocon_Sec61/SecY_plug_dom"/>
</dbReference>
<feature type="transmembrane region" description="Helical" evidence="10">
    <location>
        <begin position="120"/>
        <end position="139"/>
    </location>
</feature>
<dbReference type="InterPro" id="IPR023201">
    <property type="entry name" value="SecY_dom_sf"/>
</dbReference>
<dbReference type="InterPro" id="IPR002208">
    <property type="entry name" value="SecY/SEC61-alpha"/>
</dbReference>
<feature type="transmembrane region" description="Helical" evidence="10">
    <location>
        <begin position="317"/>
        <end position="343"/>
    </location>
</feature>
<gene>
    <name evidence="12" type="ORF">NEF87_003013</name>
</gene>
<evidence type="ECO:0000256" key="10">
    <source>
        <dbReference type="SAM" id="Phobius"/>
    </source>
</evidence>
<dbReference type="EMBL" id="CP104013">
    <property type="protein sequence ID" value="UYP46728.1"/>
    <property type="molecule type" value="Genomic_DNA"/>
</dbReference>
<evidence type="ECO:0000256" key="1">
    <source>
        <dbReference type="ARBA" id="ARBA00004127"/>
    </source>
</evidence>
<dbReference type="NCBIfam" id="TIGR00967">
    <property type="entry name" value="3a0501s007"/>
    <property type="match status" value="1"/>
</dbReference>
<proteinExistence type="inferred from homology"/>
<keyword evidence="6 10" id="KW-1133">Transmembrane helix</keyword>
<sequence length="536" mass="58627">MAGKFLNLFSPFVRITPEIKQPDREISFKDKLIYTLVVLVLYIIMSNTPLYGLPNTEQGVDYYFWLRTILASQRGTLTEMGIGPIVTAGLIMQLLQGSKMINVNMADPSDRALFTGAQKVIAVFLTIFQIVAYLAGGAFGNIGTADGELSIPLAIAIFLQLMSAGILIMMMDEILQKGYGLGSGVSLFIASGVAGQIFWNALSPTGMSGDGSDGLMRGIILAFFQVLFTDQEIPGPGPNTTDPENPLLGHRLFGTRDDNLFRIRDLWIREAGAPGLLGLILTIVIFGIVIYVETMRVEIPLTYAGYKGYRGKYPMKLLYVSNIPVILAQALYANFLFFGQLIWKKAEGSSWETFGKLIGSFEQASAQSGGASHMTPTGGLIYFLTPPQGLSALITKIRDYGDNETTEQLWEIIAHPIIYLFLFITICVFFGKIWVEVSGLAPRDIAGQIINSKMQIPGFRRSEKVIEKILKRYIPTLTILCGFIVGILSFTADFLGCLSSGTGLLLSVGIVQNYAETISKEAASEQYPGMRGLLGN</sequence>
<name>A0ABY6HTP8_9ARCH</name>
<feature type="transmembrane region" description="Helical" evidence="10">
    <location>
        <begin position="473"/>
        <end position="492"/>
    </location>
</feature>
<dbReference type="PANTHER" id="PTHR10906">
    <property type="entry name" value="SECY/SEC61-ALPHA FAMILY MEMBER"/>
    <property type="match status" value="1"/>
</dbReference>
<evidence type="ECO:0000313" key="13">
    <source>
        <dbReference type="Proteomes" id="UP001208689"/>
    </source>
</evidence>
<dbReference type="Proteomes" id="UP001208689">
    <property type="component" value="Chromosome"/>
</dbReference>
<protein>
    <submittedName>
        <fullName evidence="12">Protein translocase subunit SecY</fullName>
    </submittedName>
</protein>
<evidence type="ECO:0000256" key="6">
    <source>
        <dbReference type="ARBA" id="ARBA00022989"/>
    </source>
</evidence>
<feature type="domain" description="Translocon Sec61/SecY plug" evidence="11">
    <location>
        <begin position="40"/>
        <end position="75"/>
    </location>
</feature>
<dbReference type="Gene3D" id="1.10.3370.10">
    <property type="entry name" value="SecY subunit domain"/>
    <property type="match status" value="1"/>
</dbReference>
<keyword evidence="8 10" id="KW-0472">Membrane</keyword>
<evidence type="ECO:0000256" key="5">
    <source>
        <dbReference type="ARBA" id="ARBA00022927"/>
    </source>
</evidence>
<evidence type="ECO:0000256" key="3">
    <source>
        <dbReference type="ARBA" id="ARBA00022448"/>
    </source>
</evidence>
<keyword evidence="3" id="KW-0813">Transport</keyword>
<feature type="transmembrane region" description="Helical" evidence="10">
    <location>
        <begin position="271"/>
        <end position="292"/>
    </location>
</feature>
<dbReference type="SUPFAM" id="SSF103491">
    <property type="entry name" value="Preprotein translocase SecY subunit"/>
    <property type="match status" value="1"/>
</dbReference>
<evidence type="ECO:0000256" key="4">
    <source>
        <dbReference type="ARBA" id="ARBA00022692"/>
    </source>
</evidence>
<keyword evidence="7" id="KW-0811">Translocation</keyword>
<evidence type="ECO:0000256" key="9">
    <source>
        <dbReference type="RuleBase" id="RU004349"/>
    </source>
</evidence>
<reference evidence="12" key="1">
    <citation type="submission" date="2022-09" db="EMBL/GenBank/DDBJ databases">
        <title>Actin cytoskeleton and complex cell architecture in an #Asgard archaeon.</title>
        <authorList>
            <person name="Ponce Toledo R.I."/>
            <person name="Schleper C."/>
            <person name="Rodrigues Oliveira T."/>
            <person name="Wollweber F."/>
            <person name="Xu J."/>
            <person name="Rittmann S."/>
            <person name="Klingl A."/>
            <person name="Pilhofer M."/>
        </authorList>
    </citation>
    <scope>NUCLEOTIDE SEQUENCE</scope>
    <source>
        <strain evidence="12">B-35</strain>
    </source>
</reference>
<evidence type="ECO:0000256" key="2">
    <source>
        <dbReference type="ARBA" id="ARBA00005751"/>
    </source>
</evidence>
<comment type="subcellular location">
    <subcellularLocation>
        <location evidence="1">Endomembrane system</location>
        <topology evidence="1">Multi-pass membrane protein</topology>
    </subcellularLocation>
</comment>
<keyword evidence="5" id="KW-0653">Protein transport</keyword>
<dbReference type="Pfam" id="PF10559">
    <property type="entry name" value="Plug_translocon"/>
    <property type="match status" value="1"/>
</dbReference>
<evidence type="ECO:0000256" key="7">
    <source>
        <dbReference type="ARBA" id="ARBA00023010"/>
    </source>
</evidence>
<feature type="transmembrane region" description="Helical" evidence="10">
    <location>
        <begin position="32"/>
        <end position="53"/>
    </location>
</feature>
<dbReference type="InterPro" id="IPR030659">
    <property type="entry name" value="SecY_CS"/>
</dbReference>
<keyword evidence="13" id="KW-1185">Reference proteome</keyword>
<dbReference type="PROSITE" id="PS00756">
    <property type="entry name" value="SECY_2"/>
    <property type="match status" value="1"/>
</dbReference>
<feature type="transmembrane region" description="Helical" evidence="10">
    <location>
        <begin position="151"/>
        <end position="171"/>
    </location>
</feature>
<dbReference type="Pfam" id="PF00344">
    <property type="entry name" value="SecY"/>
    <property type="match status" value="1"/>
</dbReference>
<comment type="similarity">
    <text evidence="2 9">Belongs to the SecY/SEC61-alpha family.</text>
</comment>
<evidence type="ECO:0000259" key="11">
    <source>
        <dbReference type="Pfam" id="PF10559"/>
    </source>
</evidence>
<organism evidence="12 13">
    <name type="scientific">Candidatus Lokiarchaeum ossiferum</name>
    <dbReference type="NCBI Taxonomy" id="2951803"/>
    <lineage>
        <taxon>Archaea</taxon>
        <taxon>Promethearchaeati</taxon>
        <taxon>Promethearchaeota</taxon>
        <taxon>Promethearchaeia</taxon>
        <taxon>Promethearchaeales</taxon>
        <taxon>Promethearchaeaceae</taxon>
        <taxon>Candidatus Lokiarchaeum</taxon>
    </lineage>
</organism>
<feature type="transmembrane region" description="Helical" evidence="10">
    <location>
        <begin position="412"/>
        <end position="435"/>
    </location>
</feature>
<accession>A0ABY6HTP8</accession>